<dbReference type="EMBL" id="CP002997">
    <property type="protein sequence ID" value="AEM19441.1"/>
    <property type="molecule type" value="Genomic_DNA"/>
</dbReference>
<reference evidence="1 2" key="1">
    <citation type="journal article" date="2011" name="J. Bacteriol.">
        <title>Revised genome sequence of Brucella suis 1330.</title>
        <authorList>
            <person name="Tae H."/>
            <person name="Shallom S."/>
            <person name="Settlage R."/>
            <person name="Preston D."/>
            <person name="Adams L.G."/>
            <person name="Garner H.R."/>
        </authorList>
    </citation>
    <scope>NUCLEOTIDE SEQUENCE [LARGE SCALE GENOMIC DNA]</scope>
    <source>
        <strain evidence="1 2">1330</strain>
    </source>
</reference>
<dbReference type="AlphaFoldDB" id="A0A0H3G9Q1"/>
<evidence type="ECO:0000313" key="2">
    <source>
        <dbReference type="Proteomes" id="UP000007104"/>
    </source>
</evidence>
<name>A0A0H3G9Q1_BRUSU</name>
<accession>A0A0H3G9Q1</accession>
<keyword evidence="2" id="KW-1185">Reference proteome</keyword>
<organism evidence="1 2">
    <name type="scientific">Brucella suis biovar 1 (strain 1330)</name>
    <dbReference type="NCBI Taxonomy" id="204722"/>
    <lineage>
        <taxon>Bacteria</taxon>
        <taxon>Pseudomonadati</taxon>
        <taxon>Pseudomonadota</taxon>
        <taxon>Alphaproteobacteria</taxon>
        <taxon>Hyphomicrobiales</taxon>
        <taxon>Brucellaceae</taxon>
        <taxon>Brucella/Ochrobactrum group</taxon>
        <taxon>Brucella</taxon>
    </lineage>
</organism>
<proteinExistence type="predicted"/>
<sequence>MESRSKRRAIAPGACAKKTASIVGSAYAGKSVYWADF</sequence>
<dbReference type="KEGG" id="bms:BR2134"/>
<dbReference type="Proteomes" id="UP000007104">
    <property type="component" value="Chromosome I"/>
</dbReference>
<evidence type="ECO:0000313" key="1">
    <source>
        <dbReference type="EMBL" id="AEM19441.1"/>
    </source>
</evidence>
<gene>
    <name evidence="1" type="ordered locus">BS1330_I2128</name>
</gene>
<protein>
    <submittedName>
        <fullName evidence="1">Uncharacterized protein</fullName>
    </submittedName>
</protein>
<dbReference type="KEGG" id="bsi:BS1330_I2128"/>
<dbReference type="HOGENOM" id="CLU_3341065_0_0_5"/>